<reference evidence="3 4" key="1">
    <citation type="submission" date="2019-08" db="EMBL/GenBank/DDBJ databases">
        <authorList>
            <person name="Guy L."/>
        </authorList>
    </citation>
    <scope>NUCLEOTIDE SEQUENCE [LARGE SCALE GENOMIC DNA]</scope>
    <source>
        <strain evidence="3 4">SGT-108</strain>
    </source>
</reference>
<evidence type="ECO:0000256" key="2">
    <source>
        <dbReference type="SAM" id="MobiDB-lite"/>
    </source>
</evidence>
<feature type="compositionally biased region" description="Low complexity" evidence="2">
    <location>
        <begin position="528"/>
        <end position="540"/>
    </location>
</feature>
<keyword evidence="4" id="KW-1185">Reference proteome</keyword>
<name>A0A5E4PI07_9COXI</name>
<dbReference type="Proteomes" id="UP000324194">
    <property type="component" value="Chromosome 1"/>
</dbReference>
<gene>
    <name evidence="3" type="ORF">AQUSIP_15310</name>
</gene>
<dbReference type="EMBL" id="LR699119">
    <property type="protein sequence ID" value="VVC76225.1"/>
    <property type="molecule type" value="Genomic_DNA"/>
</dbReference>
<organism evidence="3 4">
    <name type="scientific">Aquicella siphonis</name>
    <dbReference type="NCBI Taxonomy" id="254247"/>
    <lineage>
        <taxon>Bacteria</taxon>
        <taxon>Pseudomonadati</taxon>
        <taxon>Pseudomonadota</taxon>
        <taxon>Gammaproteobacteria</taxon>
        <taxon>Legionellales</taxon>
        <taxon>Coxiellaceae</taxon>
        <taxon>Aquicella</taxon>
    </lineage>
</organism>
<proteinExistence type="predicted"/>
<feature type="region of interest" description="Disordered" evidence="2">
    <location>
        <begin position="524"/>
        <end position="559"/>
    </location>
</feature>
<evidence type="ECO:0000313" key="4">
    <source>
        <dbReference type="Proteomes" id="UP000324194"/>
    </source>
</evidence>
<protein>
    <submittedName>
        <fullName evidence="3">Uncharacterized protein</fullName>
    </submittedName>
</protein>
<sequence>MQRSKIDTSVKKPDITDHIIELEDVLVKHVISQTEALQKALLKELETNYGEQLKEDHQPSLFDPHKTRHMKKSRMAKLLRSACQARIYSLADAKKFIALFQACEKYNSDIDPKGGCVARILNTCSSDIRDLDSEIYGVQLAIQHIEEYMMTILCHMKARELAAVDTRPYQYHSEEISRFTDIVIKEFERNFQTLTGITDQAVLNEIATQKVRGFLDELNNAIFEFKQKMVSAPEFMHNGALTSTHTTTRITEPCSSLKQAETARHIIELHMLPYLIRLKPSDASNLTLDDNNAYNRFIVFKAVIAMFAGYLKFEEKEFIVRRHQELMKDNQARLAPQEFSRKITWYANSLEEKLVDTTPTLKLSAIESFAKMLADQAAREDEEIEREIAKATGKRYVPPRKKTPEHTYVNYKDPLRTYTFIKSLEDVLFETSPLTAEAVCKALDNKLESHLTDELRDSTLDYEMRSTLNEWKRQLRHVFAELKRELVNAEKLLNGETASDDAGLKTDVTRRAVELVLRPVAPENIYKSDPNSSSPLASPPLTEHLDSSQSNCTYSNGLH</sequence>
<evidence type="ECO:0000313" key="3">
    <source>
        <dbReference type="EMBL" id="VVC76225.1"/>
    </source>
</evidence>
<dbReference type="KEGG" id="asip:AQUSIP_15310"/>
<dbReference type="AlphaFoldDB" id="A0A5E4PI07"/>
<feature type="compositionally biased region" description="Polar residues" evidence="2">
    <location>
        <begin position="547"/>
        <end position="559"/>
    </location>
</feature>
<accession>A0A5E4PI07</accession>
<keyword evidence="1" id="KW-0175">Coiled coil</keyword>
<dbReference type="RefSeq" id="WP_148339458.1">
    <property type="nucleotide sequence ID" value="NZ_LR699119.1"/>
</dbReference>
<feature type="coiled-coil region" evidence="1">
    <location>
        <begin position="472"/>
        <end position="499"/>
    </location>
</feature>
<evidence type="ECO:0000256" key="1">
    <source>
        <dbReference type="SAM" id="Coils"/>
    </source>
</evidence>